<gene>
    <name evidence="1" type="ORF">ACO22_07491</name>
</gene>
<evidence type="ECO:0000313" key="1">
    <source>
        <dbReference type="EMBL" id="ODH13204.1"/>
    </source>
</evidence>
<evidence type="ECO:0008006" key="3">
    <source>
        <dbReference type="Google" id="ProtNLM"/>
    </source>
</evidence>
<accession>A0A1D2J4F8</accession>
<dbReference type="VEuPathDB" id="FungiDB:PADG_06361"/>
<dbReference type="Proteomes" id="UP000242814">
    <property type="component" value="Unassembled WGS sequence"/>
</dbReference>
<dbReference type="EMBL" id="LZYO01000549">
    <property type="protein sequence ID" value="ODH13204.1"/>
    <property type="molecule type" value="Genomic_DNA"/>
</dbReference>
<sequence>TLIIWDEFYNWIHAKIINPDKASQDYELKYQTLTQSEGQTVHDFMSILQSIEGYLLEKYSDYQQKMHLFGKILPSLHAEFEKYAVKVHDLFYDAFITKLSIVKSNILKTTQQKSATHRKDSHDDTSTALKKKKLEMQKAL</sequence>
<name>A0A1D2J4F8_PARBR</name>
<evidence type="ECO:0000313" key="2">
    <source>
        <dbReference type="Proteomes" id="UP000242814"/>
    </source>
</evidence>
<comment type="caution">
    <text evidence="1">The sequence shown here is derived from an EMBL/GenBank/DDBJ whole genome shotgun (WGS) entry which is preliminary data.</text>
</comment>
<reference evidence="1 2" key="1">
    <citation type="submission" date="2016-06" db="EMBL/GenBank/DDBJ databases">
        <authorList>
            <person name="Kjaerup R.B."/>
            <person name="Dalgaard T.S."/>
            <person name="Juul-Madsen H.R."/>
        </authorList>
    </citation>
    <scope>NUCLEOTIDE SEQUENCE [LARGE SCALE GENOMIC DNA]</scope>
    <source>
        <strain evidence="1 2">Pb300</strain>
    </source>
</reference>
<dbReference type="VEuPathDB" id="FungiDB:PABG_07122"/>
<protein>
    <recommendedName>
        <fullName evidence="3">Retrotransposon gag domain-containing protein</fullName>
    </recommendedName>
</protein>
<proteinExistence type="predicted"/>
<dbReference type="AlphaFoldDB" id="A0A1D2J4F8"/>
<feature type="non-terminal residue" evidence="1">
    <location>
        <position position="1"/>
    </location>
</feature>
<organism evidence="1 2">
    <name type="scientific">Paracoccidioides brasiliensis</name>
    <dbReference type="NCBI Taxonomy" id="121759"/>
    <lineage>
        <taxon>Eukaryota</taxon>
        <taxon>Fungi</taxon>
        <taxon>Dikarya</taxon>
        <taxon>Ascomycota</taxon>
        <taxon>Pezizomycotina</taxon>
        <taxon>Eurotiomycetes</taxon>
        <taxon>Eurotiomycetidae</taxon>
        <taxon>Onygenales</taxon>
        <taxon>Ajellomycetaceae</taxon>
        <taxon>Paracoccidioides</taxon>
    </lineage>
</organism>